<sequence length="62" mass="6622">MEEEGKMAKHSGSGALYGLGVIGALVYYLQHATTFLAGLIGIVKAIFWPAVIVYKVLELLGL</sequence>
<proteinExistence type="predicted"/>
<evidence type="ECO:0000313" key="2">
    <source>
        <dbReference type="EMBL" id="OGM03175.1"/>
    </source>
</evidence>
<protein>
    <submittedName>
        <fullName evidence="2">Uncharacterized protein</fullName>
    </submittedName>
</protein>
<accession>A0A1F7WME3</accession>
<keyword evidence="1" id="KW-1133">Transmembrane helix</keyword>
<gene>
    <name evidence="2" type="ORF">A2115_00040</name>
</gene>
<reference evidence="2 3" key="1">
    <citation type="journal article" date="2016" name="Nat. Commun.">
        <title>Thousands of microbial genomes shed light on interconnected biogeochemical processes in an aquifer system.</title>
        <authorList>
            <person name="Anantharaman K."/>
            <person name="Brown C.T."/>
            <person name="Hug L.A."/>
            <person name="Sharon I."/>
            <person name="Castelle C.J."/>
            <person name="Probst A.J."/>
            <person name="Thomas B.C."/>
            <person name="Singh A."/>
            <person name="Wilkins M.J."/>
            <person name="Karaoz U."/>
            <person name="Brodie E.L."/>
            <person name="Williams K.H."/>
            <person name="Hubbard S.S."/>
            <person name="Banfield J.F."/>
        </authorList>
    </citation>
    <scope>NUCLEOTIDE SEQUENCE [LARGE SCALE GENOMIC DNA]</scope>
</reference>
<feature type="transmembrane region" description="Helical" evidence="1">
    <location>
        <begin position="12"/>
        <end position="29"/>
    </location>
</feature>
<dbReference type="AlphaFoldDB" id="A0A1F7WME3"/>
<name>A0A1F7WME3_9BACT</name>
<dbReference type="Proteomes" id="UP000176198">
    <property type="component" value="Unassembled WGS sequence"/>
</dbReference>
<evidence type="ECO:0000256" key="1">
    <source>
        <dbReference type="SAM" id="Phobius"/>
    </source>
</evidence>
<feature type="transmembrane region" description="Helical" evidence="1">
    <location>
        <begin position="35"/>
        <end position="57"/>
    </location>
</feature>
<evidence type="ECO:0000313" key="3">
    <source>
        <dbReference type="Proteomes" id="UP000176198"/>
    </source>
</evidence>
<keyword evidence="1" id="KW-0472">Membrane</keyword>
<comment type="caution">
    <text evidence="2">The sequence shown here is derived from an EMBL/GenBank/DDBJ whole genome shotgun (WGS) entry which is preliminary data.</text>
</comment>
<dbReference type="EMBL" id="MGFJ01000004">
    <property type="protein sequence ID" value="OGM03175.1"/>
    <property type="molecule type" value="Genomic_DNA"/>
</dbReference>
<organism evidence="2 3">
    <name type="scientific">Candidatus Woesebacteria bacterium GWA1_41_8</name>
    <dbReference type="NCBI Taxonomy" id="1802471"/>
    <lineage>
        <taxon>Bacteria</taxon>
        <taxon>Candidatus Woeseibacteriota</taxon>
    </lineage>
</organism>
<keyword evidence="1" id="KW-0812">Transmembrane</keyword>